<keyword evidence="1" id="KW-0472">Membrane</keyword>
<evidence type="ECO:0000313" key="3">
    <source>
        <dbReference type="Proteomes" id="UP000578819"/>
    </source>
</evidence>
<evidence type="ECO:0000313" key="2">
    <source>
        <dbReference type="EMBL" id="MBB4961735.1"/>
    </source>
</evidence>
<feature type="transmembrane region" description="Helical" evidence="1">
    <location>
        <begin position="89"/>
        <end position="107"/>
    </location>
</feature>
<feature type="transmembrane region" description="Helical" evidence="1">
    <location>
        <begin position="21"/>
        <end position="39"/>
    </location>
</feature>
<dbReference type="Proteomes" id="UP000578819">
    <property type="component" value="Unassembled WGS sequence"/>
</dbReference>
<dbReference type="RefSeq" id="WP_184537470.1">
    <property type="nucleotide sequence ID" value="NZ_JACHJW010000001.1"/>
</dbReference>
<reference evidence="2 3" key="1">
    <citation type="submission" date="2020-08" db="EMBL/GenBank/DDBJ databases">
        <title>Sequencing the genomes of 1000 actinobacteria strains.</title>
        <authorList>
            <person name="Klenk H.-P."/>
        </authorList>
    </citation>
    <scope>NUCLEOTIDE SEQUENCE [LARGE SCALE GENOMIC DNA]</scope>
    <source>
        <strain evidence="2 3">DSM 45886</strain>
    </source>
</reference>
<keyword evidence="1" id="KW-0812">Transmembrane</keyword>
<gene>
    <name evidence="2" type="ORF">FHR38_005468</name>
</gene>
<protein>
    <submittedName>
        <fullName evidence="2">Uncharacterized protein</fullName>
    </submittedName>
</protein>
<keyword evidence="1" id="KW-1133">Transmembrane helix</keyword>
<dbReference type="AlphaFoldDB" id="A0A7W7SVH6"/>
<sequence length="125" mass="13789">MTSGIDAPKRRYLSWLRPFHVVLLGTVVIAILLLAPIRIGPGNHEKDTSCGSAFDMDLSPWRSVPHDSEQAYYLDLAYKTCTIRRIDRLAQAVGVLSVTFLIVAFMTRRSGSPRSDRSSGGPDPS</sequence>
<proteinExistence type="predicted"/>
<evidence type="ECO:0000256" key="1">
    <source>
        <dbReference type="SAM" id="Phobius"/>
    </source>
</evidence>
<comment type="caution">
    <text evidence="2">The sequence shown here is derived from an EMBL/GenBank/DDBJ whole genome shotgun (WGS) entry which is preliminary data.</text>
</comment>
<organism evidence="2 3">
    <name type="scientific">Micromonospora polyrhachis</name>
    <dbReference type="NCBI Taxonomy" id="1282883"/>
    <lineage>
        <taxon>Bacteria</taxon>
        <taxon>Bacillati</taxon>
        <taxon>Actinomycetota</taxon>
        <taxon>Actinomycetes</taxon>
        <taxon>Micromonosporales</taxon>
        <taxon>Micromonosporaceae</taxon>
        <taxon>Micromonospora</taxon>
    </lineage>
</organism>
<keyword evidence="3" id="KW-1185">Reference proteome</keyword>
<name>A0A7W7SVH6_9ACTN</name>
<accession>A0A7W7SVH6</accession>
<dbReference type="EMBL" id="JACHJW010000001">
    <property type="protein sequence ID" value="MBB4961735.1"/>
    <property type="molecule type" value="Genomic_DNA"/>
</dbReference>